<dbReference type="GO" id="GO:0031410">
    <property type="term" value="C:cytoplasmic vesicle"/>
    <property type="evidence" value="ECO:0007669"/>
    <property type="project" value="TreeGrafter"/>
</dbReference>
<dbReference type="GO" id="GO:0005085">
    <property type="term" value="F:guanyl-nucleotide exchange factor activity"/>
    <property type="evidence" value="ECO:0007669"/>
    <property type="project" value="UniProtKB-ARBA"/>
</dbReference>
<accession>A0A6L2PBF4</accession>
<dbReference type="AlphaFoldDB" id="A0A6L2PBF4"/>
<protein>
    <recommendedName>
        <fullName evidence="3">UDENN domain-containing protein</fullName>
    </recommendedName>
</protein>
<feature type="compositionally biased region" description="Low complexity" evidence="2">
    <location>
        <begin position="580"/>
        <end position="594"/>
    </location>
</feature>
<evidence type="ECO:0000313" key="5">
    <source>
        <dbReference type="Proteomes" id="UP000502823"/>
    </source>
</evidence>
<evidence type="ECO:0000256" key="1">
    <source>
        <dbReference type="PROSITE-ProRule" id="PRU00708"/>
    </source>
</evidence>
<organism evidence="4 5">
    <name type="scientific">Coptotermes formosanus</name>
    <name type="common">Formosan subterranean termite</name>
    <dbReference type="NCBI Taxonomy" id="36987"/>
    <lineage>
        <taxon>Eukaryota</taxon>
        <taxon>Metazoa</taxon>
        <taxon>Ecdysozoa</taxon>
        <taxon>Arthropoda</taxon>
        <taxon>Hexapoda</taxon>
        <taxon>Insecta</taxon>
        <taxon>Pterygota</taxon>
        <taxon>Neoptera</taxon>
        <taxon>Polyneoptera</taxon>
        <taxon>Dictyoptera</taxon>
        <taxon>Blattodea</taxon>
        <taxon>Blattoidea</taxon>
        <taxon>Termitoidae</taxon>
        <taxon>Rhinotermitidae</taxon>
        <taxon>Coptotermes</taxon>
    </lineage>
</organism>
<dbReference type="OrthoDB" id="75250at2759"/>
<proteinExistence type="predicted"/>
<reference evidence="5" key="1">
    <citation type="submission" date="2020-01" db="EMBL/GenBank/DDBJ databases">
        <title>Draft genome sequence of the Termite Coptotermes fromosanus.</title>
        <authorList>
            <person name="Itakura S."/>
            <person name="Yosikawa Y."/>
            <person name="Umezawa K."/>
        </authorList>
    </citation>
    <scope>NUCLEOTIDE SEQUENCE [LARGE SCALE GENOMIC DNA]</scope>
</reference>
<dbReference type="PANTHER" id="PTHR12296">
    <property type="entry name" value="DENN DOMAIN-CONTAINING PROTEIN 4"/>
    <property type="match status" value="1"/>
</dbReference>
<dbReference type="PROSITE" id="PS50211">
    <property type="entry name" value="DENN"/>
    <property type="match status" value="1"/>
</dbReference>
<dbReference type="InterPro" id="IPR002885">
    <property type="entry name" value="PPR_rpt"/>
</dbReference>
<gene>
    <name evidence="4" type="ORF">Cfor_07130</name>
</gene>
<feature type="compositionally biased region" description="Polar residues" evidence="2">
    <location>
        <begin position="529"/>
        <end position="542"/>
    </location>
</feature>
<dbReference type="InterPro" id="IPR037516">
    <property type="entry name" value="Tripartite_DENN"/>
</dbReference>
<feature type="repeat" description="PPR" evidence="1">
    <location>
        <begin position="411"/>
        <end position="445"/>
    </location>
</feature>
<feature type="domain" description="UDENN" evidence="3">
    <location>
        <begin position="1"/>
        <end position="251"/>
    </location>
</feature>
<feature type="region of interest" description="Disordered" evidence="2">
    <location>
        <begin position="529"/>
        <end position="604"/>
    </location>
</feature>
<feature type="non-terminal residue" evidence="4">
    <location>
        <position position="1"/>
    </location>
</feature>
<dbReference type="SMART" id="SM00799">
    <property type="entry name" value="DENN"/>
    <property type="match status" value="1"/>
</dbReference>
<dbReference type="Pfam" id="PF02141">
    <property type="entry name" value="DENN"/>
    <property type="match status" value="1"/>
</dbReference>
<dbReference type="InterPro" id="IPR011990">
    <property type="entry name" value="TPR-like_helical_dom_sf"/>
</dbReference>
<dbReference type="Pfam" id="PF03455">
    <property type="entry name" value="dDENN"/>
    <property type="match status" value="1"/>
</dbReference>
<dbReference type="Gene3D" id="3.40.50.11500">
    <property type="match status" value="1"/>
</dbReference>
<evidence type="ECO:0000256" key="2">
    <source>
        <dbReference type="SAM" id="MobiDB-lite"/>
    </source>
</evidence>
<dbReference type="EMBL" id="BLKM01000165">
    <property type="protein sequence ID" value="GFG29676.1"/>
    <property type="molecule type" value="Genomic_DNA"/>
</dbReference>
<evidence type="ECO:0000259" key="3">
    <source>
        <dbReference type="PROSITE" id="PS50211"/>
    </source>
</evidence>
<dbReference type="PROSITE" id="PS51375">
    <property type="entry name" value="PPR"/>
    <property type="match status" value="1"/>
</dbReference>
<dbReference type="GO" id="GO:0032483">
    <property type="term" value="P:regulation of Rab protein signal transduction"/>
    <property type="evidence" value="ECO:0007669"/>
    <property type="project" value="TreeGrafter"/>
</dbReference>
<dbReference type="InterPro" id="IPR005112">
    <property type="entry name" value="dDENN_dom"/>
</dbReference>
<dbReference type="Gene3D" id="1.25.40.10">
    <property type="entry name" value="Tetratricopeptide repeat domain"/>
    <property type="match status" value="1"/>
</dbReference>
<dbReference type="InParanoid" id="A0A6L2PBF4"/>
<keyword evidence="5" id="KW-1185">Reference proteome</keyword>
<name>A0A6L2PBF4_COPFO</name>
<comment type="caution">
    <text evidence="4">The sequence shown here is derived from an EMBL/GenBank/DDBJ whole genome shotgun (WGS) entry which is preliminary data.</text>
</comment>
<dbReference type="Proteomes" id="UP000502823">
    <property type="component" value="Unassembled WGS sequence"/>
</dbReference>
<dbReference type="SMART" id="SM00801">
    <property type="entry name" value="dDENN"/>
    <property type="match status" value="1"/>
</dbReference>
<dbReference type="InterPro" id="IPR051696">
    <property type="entry name" value="DENN_Domain_GEFs"/>
</dbReference>
<sequence length="1178" mass="131734">GAGFRELLMNLGPDNCLMILLLALTEQKLLVHSLRPDVLTAVAEAVSMIIFPFKWQCPYVPLCPLGLAEVLNAPLPFLIGVDSRFFDLYDPPSDVNCVDLDTNNITVCEEKRGGLTAKLLPKKPARILRNTLEQLKQKNYQFKKSSDQNSTRDASIDRDFQQKRKEQSLELEIQEAFLRFMATVLKGYRMYLLPITKAPTIGTTDPSSLFDLQGFLRSRDKTHHKFFALVMKTQMFIRFIEERSFVSDMDASLAFFDECTEKVECDDVDGHLLELDESHQSERTVFITPPEPNGLPPGRLYSYKSFMLDPLLFSRNEVNFHTAASRLSGVMPGSPMARRTKHEIKSAQKLARKHATSPELWAKCLLTTCYSLWFIHLPSYAMQSGSKAPACLQSAYEFLVKIQKMKLQPTDEVCYRVMMQLCGMYSQPVLAVKLLSQMKRSGIQPNAITYGFYNRAVLEATWPSDCTNSSQLLWNKLSRFSSAVWERSGSKGPLDLGHAKYDIQTYVKSHNKKNSSLDSLAKVSACDSGGSSSDLELQNNRRNGVGDSLSRIDSSSVKEECDNCDSQDVIMNRTNNSYDSPSKSPSSPSCKTSPIRTPVTENDPLGALDMQEADEVLKAVETNEDQADSGSTSLSSIVATGILEHAEAPGGPILFGGHTKTKGVSRSATFGHDCTHSECSDCTEQGKSMHRSSTMPVDVPVSTAAGVTSGLGSISSGFKLPFSRYSPARLSLRKADLRIGTQIIENAITNFSPSSLTSKNELLRGGLSTLKSAGNLVAKKFDEIKEAISANSTPVPLKHRQCSPFTHETLTQNRVSITKCHSSTVKQTMTADLHMLSSLAMCDCIYRDHHAPVALELMMTTCSKCHNCSSVLHDEEILAGWSPEDSNLNTKCPFCGKATVPFLTVNVIDCRAQPMVEHSSSQESISRGKAEMFNLAEQTPMDLEPITVPYLNPLVLRKEFENILHNEGDSCLTQPRFVDEHPIIFWNMVWVFQRINIVSHLPGLCLQAASVNRNQVPHPSWENCDHNSVSIRCMWDNRRLHEEVGQPMYALWQQNDQPSSLVSALVTDRTSIPRSVMQIVISGVRCNDLLEPLKKLAIERQKLKGKGVNRSHSLYWDILFLAFAVMGRENIDHAVFDRQYVAAYERLPERDLKLYQRCDKPPSIASLYCRHYFKELEL</sequence>
<evidence type="ECO:0000313" key="4">
    <source>
        <dbReference type="EMBL" id="GFG29676.1"/>
    </source>
</evidence>
<dbReference type="InterPro" id="IPR043153">
    <property type="entry name" value="DENN_C"/>
</dbReference>
<dbReference type="FunCoup" id="A0A6L2PBF4">
    <property type="interactions" value="727"/>
</dbReference>
<dbReference type="InterPro" id="IPR001194">
    <property type="entry name" value="cDENN_dom"/>
</dbReference>
<dbReference type="PANTHER" id="PTHR12296:SF30">
    <property type="entry name" value="DENN DOMAIN-CONTAINING PROTEIN CRAG"/>
    <property type="match status" value="1"/>
</dbReference>